<name>A0AAE1LSX3_9NEOP</name>
<dbReference type="AlphaFoldDB" id="A0AAE1LSX3"/>
<protein>
    <submittedName>
        <fullName evidence="2">Kinesin-like protein kif7</fullName>
    </submittedName>
</protein>
<comment type="caution">
    <text evidence="2">The sequence shown here is derived from an EMBL/GenBank/DDBJ whole genome shotgun (WGS) entry which is preliminary data.</text>
</comment>
<evidence type="ECO:0000256" key="1">
    <source>
        <dbReference type="SAM" id="Coils"/>
    </source>
</evidence>
<dbReference type="EMBL" id="JAHWGI010001424">
    <property type="protein sequence ID" value="KAK3931416.1"/>
    <property type="molecule type" value="Genomic_DNA"/>
</dbReference>
<gene>
    <name evidence="2" type="ORF">KUF71_025898</name>
</gene>
<reference evidence="2" key="2">
    <citation type="journal article" date="2023" name="BMC Genomics">
        <title>Pest status, molecular evolution, and epigenetic factors derived from the genome assembly of Frankliniella fusca, a thysanopteran phytovirus vector.</title>
        <authorList>
            <person name="Catto M.A."/>
            <person name="Labadie P.E."/>
            <person name="Jacobson A.L."/>
            <person name="Kennedy G.G."/>
            <person name="Srinivasan R."/>
            <person name="Hunt B.G."/>
        </authorList>
    </citation>
    <scope>NUCLEOTIDE SEQUENCE</scope>
    <source>
        <strain evidence="2">PL_HMW_Pooled</strain>
    </source>
</reference>
<organism evidence="2 3">
    <name type="scientific">Frankliniella fusca</name>
    <dbReference type="NCBI Taxonomy" id="407009"/>
    <lineage>
        <taxon>Eukaryota</taxon>
        <taxon>Metazoa</taxon>
        <taxon>Ecdysozoa</taxon>
        <taxon>Arthropoda</taxon>
        <taxon>Hexapoda</taxon>
        <taxon>Insecta</taxon>
        <taxon>Pterygota</taxon>
        <taxon>Neoptera</taxon>
        <taxon>Paraneoptera</taxon>
        <taxon>Thysanoptera</taxon>
        <taxon>Terebrantia</taxon>
        <taxon>Thripoidea</taxon>
        <taxon>Thripidae</taxon>
        <taxon>Frankliniella</taxon>
    </lineage>
</organism>
<reference evidence="2" key="1">
    <citation type="submission" date="2021-07" db="EMBL/GenBank/DDBJ databases">
        <authorList>
            <person name="Catto M.A."/>
            <person name="Jacobson A."/>
            <person name="Kennedy G."/>
            <person name="Labadie P."/>
            <person name="Hunt B.G."/>
            <person name="Srinivasan R."/>
        </authorList>
    </citation>
    <scope>NUCLEOTIDE SEQUENCE</scope>
    <source>
        <strain evidence="2">PL_HMW_Pooled</strain>
        <tissue evidence="2">Head</tissue>
    </source>
</reference>
<accession>A0AAE1LSX3</accession>
<sequence>MLPSWIRFSLPTVPMLPSWIRFSLPTVPMLPSWIRFSLPTVPMLPSWIRFSLPKVPMLPMLTKKGAGHFTLNQFEPSALPKGKLELRRDAKPKNVIPNATSPVERQFKPRVPFRDSMYSNVNQAFLVTFSSHLTATFHQHENSHVSFLLLEALALEEEQESRIKRYEAENLRLRLQSLIVFPKTIGDGEKNLSKRPSESP</sequence>
<evidence type="ECO:0000313" key="3">
    <source>
        <dbReference type="Proteomes" id="UP001219518"/>
    </source>
</evidence>
<feature type="coiled-coil region" evidence="1">
    <location>
        <begin position="149"/>
        <end position="176"/>
    </location>
</feature>
<keyword evidence="1" id="KW-0175">Coiled coil</keyword>
<proteinExistence type="predicted"/>
<keyword evidence="3" id="KW-1185">Reference proteome</keyword>
<dbReference type="Proteomes" id="UP001219518">
    <property type="component" value="Unassembled WGS sequence"/>
</dbReference>
<evidence type="ECO:0000313" key="2">
    <source>
        <dbReference type="EMBL" id="KAK3931416.1"/>
    </source>
</evidence>